<gene>
    <name evidence="2" type="ORF">E9232_000199</name>
</gene>
<keyword evidence="1" id="KW-0472">Membrane</keyword>
<proteinExistence type="predicted"/>
<evidence type="ECO:0000313" key="2">
    <source>
        <dbReference type="EMBL" id="MDR6287700.1"/>
    </source>
</evidence>
<comment type="caution">
    <text evidence="2">The sequence shown here is derived from an EMBL/GenBank/DDBJ whole genome shotgun (WGS) entry which is preliminary data.</text>
</comment>
<evidence type="ECO:0000256" key="1">
    <source>
        <dbReference type="SAM" id="Phobius"/>
    </source>
</evidence>
<evidence type="ECO:0000313" key="3">
    <source>
        <dbReference type="Proteomes" id="UP001262410"/>
    </source>
</evidence>
<dbReference type="RefSeq" id="WP_309791583.1">
    <property type="nucleotide sequence ID" value="NZ_JAVDPW010000001.1"/>
</dbReference>
<keyword evidence="3" id="KW-1185">Reference proteome</keyword>
<accession>A0ABU1JJG3</accession>
<dbReference type="EMBL" id="JAVDPW010000001">
    <property type="protein sequence ID" value="MDR6287700.1"/>
    <property type="molecule type" value="Genomic_DNA"/>
</dbReference>
<name>A0ABU1JJG3_9PROT</name>
<keyword evidence="1" id="KW-0812">Transmembrane</keyword>
<feature type="transmembrane region" description="Helical" evidence="1">
    <location>
        <begin position="7"/>
        <end position="25"/>
    </location>
</feature>
<evidence type="ECO:0008006" key="4">
    <source>
        <dbReference type="Google" id="ProtNLM"/>
    </source>
</evidence>
<keyword evidence="1" id="KW-1133">Transmembrane helix</keyword>
<sequence length="80" mass="8939">MLSALRIIAILSLLFGVVLALRAWSSGTGDFFAGAVFLVSMLSSAITCWALARILEDSENQQSTLHRMREELLREFMKPH</sequence>
<organism evidence="2 3">
    <name type="scientific">Inquilinus ginsengisoli</name>
    <dbReference type="NCBI Taxonomy" id="363840"/>
    <lineage>
        <taxon>Bacteria</taxon>
        <taxon>Pseudomonadati</taxon>
        <taxon>Pseudomonadota</taxon>
        <taxon>Alphaproteobacteria</taxon>
        <taxon>Rhodospirillales</taxon>
        <taxon>Rhodospirillaceae</taxon>
        <taxon>Inquilinus</taxon>
    </lineage>
</organism>
<dbReference type="Proteomes" id="UP001262410">
    <property type="component" value="Unassembled WGS sequence"/>
</dbReference>
<protein>
    <recommendedName>
        <fullName evidence="4">YiaAB two helix domain-containing protein</fullName>
    </recommendedName>
</protein>
<reference evidence="2 3" key="1">
    <citation type="submission" date="2023-07" db="EMBL/GenBank/DDBJ databases">
        <title>Sorghum-associated microbial communities from plants grown in Nebraska, USA.</title>
        <authorList>
            <person name="Schachtman D."/>
        </authorList>
    </citation>
    <scope>NUCLEOTIDE SEQUENCE [LARGE SCALE GENOMIC DNA]</scope>
    <source>
        <strain evidence="2 3">584</strain>
    </source>
</reference>
<feature type="transmembrane region" description="Helical" evidence="1">
    <location>
        <begin position="31"/>
        <end position="52"/>
    </location>
</feature>